<comment type="caution">
    <text evidence="1">The sequence shown here is derived from an EMBL/GenBank/DDBJ whole genome shotgun (WGS) entry which is preliminary data.</text>
</comment>
<protein>
    <submittedName>
        <fullName evidence="1">Uncharacterized protein</fullName>
    </submittedName>
</protein>
<gene>
    <name evidence="1" type="ORF">M9H77_29733</name>
</gene>
<accession>A0ACB9ZZ46</accession>
<dbReference type="EMBL" id="CM044707">
    <property type="protein sequence ID" value="KAI5652546.1"/>
    <property type="molecule type" value="Genomic_DNA"/>
</dbReference>
<evidence type="ECO:0000313" key="1">
    <source>
        <dbReference type="EMBL" id="KAI5652546.1"/>
    </source>
</evidence>
<proteinExistence type="predicted"/>
<reference evidence="2" key="1">
    <citation type="journal article" date="2023" name="Nat. Plants">
        <title>Single-cell RNA sequencing provides a high-resolution roadmap for understanding the multicellular compartmentation of specialized metabolism.</title>
        <authorList>
            <person name="Sun S."/>
            <person name="Shen X."/>
            <person name="Li Y."/>
            <person name="Li Y."/>
            <person name="Wang S."/>
            <person name="Li R."/>
            <person name="Zhang H."/>
            <person name="Shen G."/>
            <person name="Guo B."/>
            <person name="Wei J."/>
            <person name="Xu J."/>
            <person name="St-Pierre B."/>
            <person name="Chen S."/>
            <person name="Sun C."/>
        </authorList>
    </citation>
    <scope>NUCLEOTIDE SEQUENCE [LARGE SCALE GENOMIC DNA]</scope>
</reference>
<evidence type="ECO:0000313" key="2">
    <source>
        <dbReference type="Proteomes" id="UP001060085"/>
    </source>
</evidence>
<keyword evidence="2" id="KW-1185">Reference proteome</keyword>
<sequence length="191" mass="22252">MIERLIGVQLSLTHFSGYKVKKEPLETWILREFTGSETDDDLILRARRFIFYFLEVICLFGYPIMTKVWFHLTCGGQRCHSCNEIGGYHYPTRVMCQFARDRHILALCDTQVDLHRIQIRENDHTYWGTQHASHVEKIDDMAIGVIHGPPSFPTQIASLRRKSRLSSVGAWFLLVASWVALHLSMIFSRHF</sequence>
<organism evidence="1 2">
    <name type="scientific">Catharanthus roseus</name>
    <name type="common">Madagascar periwinkle</name>
    <name type="synonym">Vinca rosea</name>
    <dbReference type="NCBI Taxonomy" id="4058"/>
    <lineage>
        <taxon>Eukaryota</taxon>
        <taxon>Viridiplantae</taxon>
        <taxon>Streptophyta</taxon>
        <taxon>Embryophyta</taxon>
        <taxon>Tracheophyta</taxon>
        <taxon>Spermatophyta</taxon>
        <taxon>Magnoliopsida</taxon>
        <taxon>eudicotyledons</taxon>
        <taxon>Gunneridae</taxon>
        <taxon>Pentapetalae</taxon>
        <taxon>asterids</taxon>
        <taxon>lamiids</taxon>
        <taxon>Gentianales</taxon>
        <taxon>Apocynaceae</taxon>
        <taxon>Rauvolfioideae</taxon>
        <taxon>Vinceae</taxon>
        <taxon>Catharanthinae</taxon>
        <taxon>Catharanthus</taxon>
    </lineage>
</organism>
<name>A0ACB9ZZ46_CATRO</name>
<dbReference type="Proteomes" id="UP001060085">
    <property type="component" value="Linkage Group LG07"/>
</dbReference>